<dbReference type="Proteomes" id="UP001060085">
    <property type="component" value="Linkage Group LG07"/>
</dbReference>
<evidence type="ECO:0000313" key="2">
    <source>
        <dbReference type="Proteomes" id="UP001060085"/>
    </source>
</evidence>
<protein>
    <submittedName>
        <fullName evidence="1">Uncharacterized protein</fullName>
    </submittedName>
</protein>
<dbReference type="EMBL" id="CM044707">
    <property type="protein sequence ID" value="KAI5655282.1"/>
    <property type="molecule type" value="Genomic_DNA"/>
</dbReference>
<sequence length="757" mass="85563">MEEETSLLHDHDHITTPLVTKQDSNNASSSNSSSLEVNEPEENSPVLQVALTVPTTDDSSLPVLTFRMWFLGTISCVLLSFLNQFFSYRTEPLIITSISAQIAVVPLGQLMAAKLTDRVFFRGQRWEFTLNPGPFNVKEHVLITIFANAGSGLVYAIHLLTAIKVFYKKNISFFLSAIVVFSTQLMGFGWAGIFRRFLVEPAAMWWPANLVQVSLFRVLHEKEERAKGGMTRTQFFLIAFICSFAYYVFPGYLIRILTSISWICWIFPKSVLAQQLGSGLSGLGIGAIALDWSTISSFLGSPLASPWFVSANIAVGFISVVYVLTPITYWLDVYKAKKYPIFSSGLFTDHGQTYNISSIVDSNFHLDIATYHKEGPIHLSTFFAMTYGLGFATLTATVVHVALFHGREIWEQSRSSLKEKRMDIHTKMMSKYKQVPEWWFWCILVTDIALAIFACEYYNDQLQLPWWGVILACAIAFFCTLPIGILTAITNTTPALNIITEFIMGYIYPGYPVANMCFKVFGYVSMWQAINFLQDLKLGHYMKVPPRTMFMAQIVGTFIAGIVYLITAWWLMETIPHICEPTSSNSIWTCPSDRIFYDSSVIWGLIGTRRIFGDLGTYAMINWFFLGGAVAPVLVWLAHKAFPNQEWISLINMPVMISATSNMPPATAVNYTTWIIVAFLSGYVWYRYRQKSWQRYNYVLSGSLNAGLAFMAILLYFSLGMEHIKLNWWGNDLDDQCPYASCPTAKGILKEGCPIVY</sequence>
<name>A0ACC0A495_CATRO</name>
<organism evidence="1 2">
    <name type="scientific">Catharanthus roseus</name>
    <name type="common">Madagascar periwinkle</name>
    <name type="synonym">Vinca rosea</name>
    <dbReference type="NCBI Taxonomy" id="4058"/>
    <lineage>
        <taxon>Eukaryota</taxon>
        <taxon>Viridiplantae</taxon>
        <taxon>Streptophyta</taxon>
        <taxon>Embryophyta</taxon>
        <taxon>Tracheophyta</taxon>
        <taxon>Spermatophyta</taxon>
        <taxon>Magnoliopsida</taxon>
        <taxon>eudicotyledons</taxon>
        <taxon>Gunneridae</taxon>
        <taxon>Pentapetalae</taxon>
        <taxon>asterids</taxon>
        <taxon>lamiids</taxon>
        <taxon>Gentianales</taxon>
        <taxon>Apocynaceae</taxon>
        <taxon>Rauvolfioideae</taxon>
        <taxon>Vinceae</taxon>
        <taxon>Catharanthinae</taxon>
        <taxon>Catharanthus</taxon>
    </lineage>
</organism>
<evidence type="ECO:0000313" key="1">
    <source>
        <dbReference type="EMBL" id="KAI5655282.1"/>
    </source>
</evidence>
<proteinExistence type="predicted"/>
<reference evidence="2" key="1">
    <citation type="journal article" date="2023" name="Nat. Plants">
        <title>Single-cell RNA sequencing provides a high-resolution roadmap for understanding the multicellular compartmentation of specialized metabolism.</title>
        <authorList>
            <person name="Sun S."/>
            <person name="Shen X."/>
            <person name="Li Y."/>
            <person name="Li Y."/>
            <person name="Wang S."/>
            <person name="Li R."/>
            <person name="Zhang H."/>
            <person name="Shen G."/>
            <person name="Guo B."/>
            <person name="Wei J."/>
            <person name="Xu J."/>
            <person name="St-Pierre B."/>
            <person name="Chen S."/>
            <person name="Sun C."/>
        </authorList>
    </citation>
    <scope>NUCLEOTIDE SEQUENCE [LARGE SCALE GENOMIC DNA]</scope>
</reference>
<keyword evidence="2" id="KW-1185">Reference proteome</keyword>
<comment type="caution">
    <text evidence="1">The sequence shown here is derived from an EMBL/GenBank/DDBJ whole genome shotgun (WGS) entry which is preliminary data.</text>
</comment>
<gene>
    <name evidence="1" type="ORF">M9H77_32469</name>
</gene>
<accession>A0ACC0A495</accession>